<keyword evidence="2" id="KW-1185">Reference proteome</keyword>
<evidence type="ECO:0000313" key="2">
    <source>
        <dbReference type="Proteomes" id="UP000023152"/>
    </source>
</evidence>
<dbReference type="EMBL" id="ASPP01028213">
    <property type="protein sequence ID" value="ETO05369.1"/>
    <property type="molecule type" value="Genomic_DNA"/>
</dbReference>
<gene>
    <name evidence="1" type="ORF">RFI_32028</name>
</gene>
<protein>
    <submittedName>
        <fullName evidence="1">Uncharacterized protein</fullName>
    </submittedName>
</protein>
<reference evidence="1 2" key="1">
    <citation type="journal article" date="2013" name="Curr. Biol.">
        <title>The Genome of the Foraminiferan Reticulomyxa filosa.</title>
        <authorList>
            <person name="Glockner G."/>
            <person name="Hulsmann N."/>
            <person name="Schleicher M."/>
            <person name="Noegel A.A."/>
            <person name="Eichinger L."/>
            <person name="Gallinger C."/>
            <person name="Pawlowski J."/>
            <person name="Sierra R."/>
            <person name="Euteneuer U."/>
            <person name="Pillet L."/>
            <person name="Moustafa A."/>
            <person name="Platzer M."/>
            <person name="Groth M."/>
            <person name="Szafranski K."/>
            <person name="Schliwa M."/>
        </authorList>
    </citation>
    <scope>NUCLEOTIDE SEQUENCE [LARGE SCALE GENOMIC DNA]</scope>
</reference>
<sequence length="378" mass="43156">MHHHKKRSSINLLSTPLLINFKKHGELKIFTPSRSSKSSINSFFFTNFIYLFKEKVKGKDPRIIDDFNNNNLLFIEDLKFNCLVTPKLLAIRFWLIAKNVTGRDDADDMHQLLFTVNRQLSELVRNKWTITKSSIQTIFIDSEEHANEQARKIIVQTRIKIFFVEVCSVIVDISKLTKNNSPLNGVNSIIDDIPSKIDAALKEKAKVAEELQLEKIAKHTNLFSKCIRCDGSNHSIEECSKKVSRAIAKSICRVCGDVHFIIDCQKIICKKQYHPNICPQNSKNKEQPHIIPIKECGKVFFSALPKRDFQKSDSCSFDAIISLAPECTQNPIAIANSNAVKHSDYGFTSWKHLTVYKAKKILKTIHSFIKNGKNVLIQ</sequence>
<comment type="caution">
    <text evidence="1">The sequence shown here is derived from an EMBL/GenBank/DDBJ whole genome shotgun (WGS) entry which is preliminary data.</text>
</comment>
<organism evidence="1 2">
    <name type="scientific">Reticulomyxa filosa</name>
    <dbReference type="NCBI Taxonomy" id="46433"/>
    <lineage>
        <taxon>Eukaryota</taxon>
        <taxon>Sar</taxon>
        <taxon>Rhizaria</taxon>
        <taxon>Retaria</taxon>
        <taxon>Foraminifera</taxon>
        <taxon>Monothalamids</taxon>
        <taxon>Reticulomyxidae</taxon>
        <taxon>Reticulomyxa</taxon>
    </lineage>
</organism>
<name>X6LUV3_RETFI</name>
<evidence type="ECO:0000313" key="1">
    <source>
        <dbReference type="EMBL" id="ETO05369.1"/>
    </source>
</evidence>
<dbReference type="AlphaFoldDB" id="X6LUV3"/>
<accession>X6LUV3</accession>
<dbReference type="Proteomes" id="UP000023152">
    <property type="component" value="Unassembled WGS sequence"/>
</dbReference>
<proteinExistence type="predicted"/>